<dbReference type="AlphaFoldDB" id="A0A1G1XPE4"/>
<sequence>MPTETWGMLAKSAVDDETIEEAIARLILAHNEDETAHLDTGQSLQSHKAAAIIDHLALSIIEDKLENGCVTSDKITSDQVVGKDIRTDIDVGEDVDGVKMTSSGIEMWQDSEKKVDIPVTGDPYFAGDLIAGRILLSRPTAIFSGYNIDSFYIEGASSLLGVDLVRVQSASGDDKYVFVWAKAWGPLMASVAKNFLLEGYFSIWATNNPIGRFGVGSYDGTEEEEFVGFYFSGGHIYTRTYDGATSHLHDIGVFSKGTLYKLRVEVVSNVVYFYINDGYVYSMTADLPSYLMCPMLAMGKTTAAATYVVIESGPFIFQQDQ</sequence>
<comment type="caution">
    <text evidence="1">The sequence shown here is derived from an EMBL/GenBank/DDBJ whole genome shotgun (WGS) entry which is preliminary data.</text>
</comment>
<protein>
    <submittedName>
        <fullName evidence="1">Uncharacterized protein</fullName>
    </submittedName>
</protein>
<name>A0A1G1XPE4_9BACT</name>
<organism evidence="1 2">
    <name type="scientific">Candidatus Buchananbacteria bacterium RBG_13_39_9</name>
    <dbReference type="NCBI Taxonomy" id="1797531"/>
    <lineage>
        <taxon>Bacteria</taxon>
        <taxon>Candidatus Buchananiibacteriota</taxon>
    </lineage>
</organism>
<gene>
    <name evidence="1" type="ORF">A2Y67_03865</name>
</gene>
<evidence type="ECO:0000313" key="2">
    <source>
        <dbReference type="Proteomes" id="UP000176260"/>
    </source>
</evidence>
<reference evidence="1 2" key="1">
    <citation type="journal article" date="2016" name="Nat. Commun.">
        <title>Thousands of microbial genomes shed light on interconnected biogeochemical processes in an aquifer system.</title>
        <authorList>
            <person name="Anantharaman K."/>
            <person name="Brown C.T."/>
            <person name="Hug L.A."/>
            <person name="Sharon I."/>
            <person name="Castelle C.J."/>
            <person name="Probst A.J."/>
            <person name="Thomas B.C."/>
            <person name="Singh A."/>
            <person name="Wilkins M.J."/>
            <person name="Karaoz U."/>
            <person name="Brodie E.L."/>
            <person name="Williams K.H."/>
            <person name="Hubbard S.S."/>
            <person name="Banfield J.F."/>
        </authorList>
    </citation>
    <scope>NUCLEOTIDE SEQUENCE [LARGE SCALE GENOMIC DNA]</scope>
</reference>
<evidence type="ECO:0000313" key="1">
    <source>
        <dbReference type="EMBL" id="OGY41928.1"/>
    </source>
</evidence>
<accession>A0A1G1XPE4</accession>
<dbReference type="EMBL" id="MHIA01000021">
    <property type="protein sequence ID" value="OGY41928.1"/>
    <property type="molecule type" value="Genomic_DNA"/>
</dbReference>
<dbReference type="Proteomes" id="UP000176260">
    <property type="component" value="Unassembled WGS sequence"/>
</dbReference>
<proteinExistence type="predicted"/>